<evidence type="ECO:0000313" key="1">
    <source>
        <dbReference type="EMBL" id="MDH7453771.1"/>
    </source>
</evidence>
<dbReference type="RefSeq" id="WP_280942986.1">
    <property type="nucleotide sequence ID" value="NZ_JARYGX010000023.1"/>
</dbReference>
<dbReference type="InterPro" id="IPR050816">
    <property type="entry name" value="Flavin-dep_Halogenase_NPB"/>
</dbReference>
<gene>
    <name evidence="1" type="ORF">QF205_11940</name>
</gene>
<dbReference type="PIRSF" id="PIRSF011396">
    <property type="entry name" value="Trp_halogenase"/>
    <property type="match status" value="1"/>
</dbReference>
<name>A0ABT6MT19_9GAMM</name>
<dbReference type="PANTHER" id="PTHR43747">
    <property type="entry name" value="FAD-BINDING PROTEIN"/>
    <property type="match status" value="1"/>
</dbReference>
<protein>
    <submittedName>
        <fullName evidence="1">Tryptophan 7-halogenase</fullName>
    </submittedName>
</protein>
<dbReference type="PANTHER" id="PTHR43747:SF4">
    <property type="entry name" value="FLAVIN-DEPENDENT TRYPTOPHAN HALOGENASE"/>
    <property type="match status" value="1"/>
</dbReference>
<dbReference type="Gene3D" id="3.50.50.60">
    <property type="entry name" value="FAD/NAD(P)-binding domain"/>
    <property type="match status" value="1"/>
</dbReference>
<sequence length="542" mass="60839">MGAARVRKVVIVGGGTAGWMAAAVLSHQFRDLLEITLVESEQIGTIGVGESTIPPIRRLHQLLQIDEREFMQATSASFKLSISFEDWLRPGRQFFHPFGYTGIGTWACEFHQFWLAAQSRGVQAPLADFCMEAVASRERRFLIGGQQDASAGAWSTRIAPVSAPPGRAALTYAYHLDAGLYARFLRRFAEGHGLRRIEGRVGEVVLHPESGWVQSLLLDDGRRIDGDLFIDCSGFRGLLIEQALQTGYEDWTHWLPCDRAVALQTRLEGPAVPYTRAIAHEAGWRWQIPLQHRIGNGWVYSSRHMSDDEARRRLLREASGTPIRDPVVVPFTTGRRRLAWNRNVVAMGLSSGFVEPLESTSIHMVASAAVRLVQMFPMEGIVPEMVARYNAISCHEMEDVRDFIILHYHATARDEGLWRECREMAIPDSLVERIALFRERAYVWQDEDDLFRTDSWLHVMLGQGIVPRQFHPLALALPEAEMRRLFETVRNPIRAAVQAMPSHSEFVRQYCPADASIWAPLESRGLPAGSGVAPGCTTAGKH</sequence>
<comment type="caution">
    <text evidence="1">The sequence shown here is derived from an EMBL/GenBank/DDBJ whole genome shotgun (WGS) entry which is preliminary data.</text>
</comment>
<reference evidence="1" key="1">
    <citation type="journal article" date="2007" name="Int. J. Syst. Evol. Microbiol.">
        <title>Luteimonas composti sp. nov., a moderately thermophilic bacterium isolated from food waste.</title>
        <authorList>
            <person name="Young C.C."/>
            <person name="Kampfer P."/>
            <person name="Chen W.M."/>
            <person name="Yen W.S."/>
            <person name="Arun A.B."/>
            <person name="Lai W.A."/>
            <person name="Shen F.T."/>
            <person name="Rekha P.D."/>
            <person name="Lin K.Y."/>
            <person name="Chou J.H."/>
        </authorList>
    </citation>
    <scope>NUCLEOTIDE SEQUENCE</scope>
    <source>
        <strain evidence="1">CC-YY355</strain>
    </source>
</reference>
<keyword evidence="2" id="KW-1185">Reference proteome</keyword>
<proteinExistence type="predicted"/>
<dbReference type="SUPFAM" id="SSF51905">
    <property type="entry name" value="FAD/NAD(P)-binding domain"/>
    <property type="match status" value="1"/>
</dbReference>
<dbReference type="InterPro" id="IPR036188">
    <property type="entry name" value="FAD/NAD-bd_sf"/>
</dbReference>
<accession>A0ABT6MT19</accession>
<evidence type="ECO:0000313" key="2">
    <source>
        <dbReference type="Proteomes" id="UP001160550"/>
    </source>
</evidence>
<dbReference type="InterPro" id="IPR033856">
    <property type="entry name" value="Trp_halogen"/>
</dbReference>
<organism evidence="1 2">
    <name type="scientific">Luteimonas composti</name>
    <dbReference type="NCBI Taxonomy" id="398257"/>
    <lineage>
        <taxon>Bacteria</taxon>
        <taxon>Pseudomonadati</taxon>
        <taxon>Pseudomonadota</taxon>
        <taxon>Gammaproteobacteria</taxon>
        <taxon>Lysobacterales</taxon>
        <taxon>Lysobacteraceae</taxon>
        <taxon>Luteimonas</taxon>
    </lineage>
</organism>
<dbReference type="EMBL" id="JARYGX010000023">
    <property type="protein sequence ID" value="MDH7453771.1"/>
    <property type="molecule type" value="Genomic_DNA"/>
</dbReference>
<reference evidence="1" key="2">
    <citation type="submission" date="2023-04" db="EMBL/GenBank/DDBJ databases">
        <authorList>
            <person name="Sun J.-Q."/>
        </authorList>
    </citation>
    <scope>NUCLEOTIDE SEQUENCE</scope>
    <source>
        <strain evidence="1">CC-YY355</strain>
    </source>
</reference>
<dbReference type="Proteomes" id="UP001160550">
    <property type="component" value="Unassembled WGS sequence"/>
</dbReference>
<dbReference type="InterPro" id="IPR006905">
    <property type="entry name" value="Flavin_halogenase"/>
</dbReference>
<dbReference type="Pfam" id="PF04820">
    <property type="entry name" value="Trp_halogenase"/>
    <property type="match status" value="1"/>
</dbReference>